<dbReference type="AlphaFoldDB" id="A0AAD8EPX6"/>
<keyword evidence="5" id="KW-0539">Nucleus</keyword>
<evidence type="ECO:0000256" key="1">
    <source>
        <dbReference type="ARBA" id="ARBA00004123"/>
    </source>
</evidence>
<dbReference type="PANTHER" id="PTHR12945:SF0">
    <property type="entry name" value="TRNA (ADENINE(58)-N(1))-METHYLTRANSFERASE NON-CATALYTIC SUBUNIT TRM6"/>
    <property type="match status" value="1"/>
</dbReference>
<feature type="region of interest" description="Disordered" evidence="7">
    <location>
        <begin position="167"/>
        <end position="225"/>
    </location>
</feature>
<evidence type="ECO:0000256" key="6">
    <source>
        <dbReference type="ARBA" id="ARBA00032319"/>
    </source>
</evidence>
<proteinExistence type="inferred from homology"/>
<evidence type="ECO:0000313" key="8">
    <source>
        <dbReference type="EMBL" id="KAJ9598825.1"/>
    </source>
</evidence>
<organism evidence="8 9">
    <name type="scientific">Diploptera punctata</name>
    <name type="common">Pacific beetle cockroach</name>
    <dbReference type="NCBI Taxonomy" id="6984"/>
    <lineage>
        <taxon>Eukaryota</taxon>
        <taxon>Metazoa</taxon>
        <taxon>Ecdysozoa</taxon>
        <taxon>Arthropoda</taxon>
        <taxon>Hexapoda</taxon>
        <taxon>Insecta</taxon>
        <taxon>Pterygota</taxon>
        <taxon>Neoptera</taxon>
        <taxon>Polyneoptera</taxon>
        <taxon>Dictyoptera</taxon>
        <taxon>Blattodea</taxon>
        <taxon>Blaberoidea</taxon>
        <taxon>Blaberidae</taxon>
        <taxon>Diplopterinae</taxon>
        <taxon>Diploptera</taxon>
    </lineage>
</organism>
<dbReference type="Proteomes" id="UP001233999">
    <property type="component" value="Unassembled WGS sequence"/>
</dbReference>
<reference evidence="8" key="1">
    <citation type="journal article" date="2023" name="IScience">
        <title>Live-bearing cockroach genome reveals convergent evolutionary mechanisms linked to viviparity in insects and beyond.</title>
        <authorList>
            <person name="Fouks B."/>
            <person name="Harrison M.C."/>
            <person name="Mikhailova A.A."/>
            <person name="Marchal E."/>
            <person name="English S."/>
            <person name="Carruthers M."/>
            <person name="Jennings E.C."/>
            <person name="Chiamaka E.L."/>
            <person name="Frigard R.A."/>
            <person name="Pippel M."/>
            <person name="Attardo G.M."/>
            <person name="Benoit J.B."/>
            <person name="Bornberg-Bauer E."/>
            <person name="Tobe S.S."/>
        </authorList>
    </citation>
    <scope>NUCLEOTIDE SEQUENCE</scope>
    <source>
        <strain evidence="8">Stay&amp;Tobe</strain>
    </source>
</reference>
<accession>A0AAD8EPX6</accession>
<evidence type="ECO:0000256" key="2">
    <source>
        <dbReference type="ARBA" id="ARBA00008320"/>
    </source>
</evidence>
<dbReference type="Gene3D" id="3.40.50.150">
    <property type="entry name" value="Vaccinia Virus protein VP39"/>
    <property type="match status" value="1"/>
</dbReference>
<feature type="compositionally biased region" description="Basic and acidic residues" evidence="7">
    <location>
        <begin position="207"/>
        <end position="221"/>
    </location>
</feature>
<evidence type="ECO:0000256" key="5">
    <source>
        <dbReference type="ARBA" id="ARBA00023242"/>
    </source>
</evidence>
<evidence type="ECO:0000256" key="3">
    <source>
        <dbReference type="ARBA" id="ARBA00021704"/>
    </source>
</evidence>
<dbReference type="GO" id="GO:0031515">
    <property type="term" value="C:tRNA (m1A) methyltransferase complex"/>
    <property type="evidence" value="ECO:0007669"/>
    <property type="project" value="InterPro"/>
</dbReference>
<comment type="similarity">
    <text evidence="2">Belongs to the TRM6/GCD10 family.</text>
</comment>
<dbReference type="GO" id="GO:0005634">
    <property type="term" value="C:nucleus"/>
    <property type="evidence" value="ECO:0007669"/>
    <property type="project" value="UniProtKB-SubCell"/>
</dbReference>
<reference evidence="8" key="2">
    <citation type="submission" date="2023-05" db="EMBL/GenBank/DDBJ databases">
        <authorList>
            <person name="Fouks B."/>
        </authorList>
    </citation>
    <scope>NUCLEOTIDE SEQUENCE</scope>
    <source>
        <strain evidence="8">Stay&amp;Tobe</strain>
        <tissue evidence="8">Testes</tissue>
    </source>
</reference>
<dbReference type="InterPro" id="IPR029063">
    <property type="entry name" value="SAM-dependent_MTases_sf"/>
</dbReference>
<name>A0AAD8EPX6_DIPPU</name>
<dbReference type="Pfam" id="PF04189">
    <property type="entry name" value="Gcd10p"/>
    <property type="match status" value="1"/>
</dbReference>
<comment type="subcellular location">
    <subcellularLocation>
        <location evidence="1">Nucleus</location>
    </subcellularLocation>
</comment>
<dbReference type="EMBL" id="JASPKZ010001009">
    <property type="protein sequence ID" value="KAJ9598825.1"/>
    <property type="molecule type" value="Genomic_DNA"/>
</dbReference>
<evidence type="ECO:0000256" key="4">
    <source>
        <dbReference type="ARBA" id="ARBA00022694"/>
    </source>
</evidence>
<dbReference type="InterPro" id="IPR017423">
    <property type="entry name" value="TRM6"/>
</dbReference>
<gene>
    <name evidence="8" type="ORF">L9F63_026639</name>
</gene>
<comment type="caution">
    <text evidence="8">The sequence shown here is derived from an EMBL/GenBank/DDBJ whole genome shotgun (WGS) entry which is preliminary data.</text>
</comment>
<evidence type="ECO:0000313" key="9">
    <source>
        <dbReference type="Proteomes" id="UP001233999"/>
    </source>
</evidence>
<sequence>MIPKKICKERILPNRIKNVSSLHDDKSQIISEVIENRSQQNKTFYENRQSRKRDRKHTDDRQYYQYVSVRWPTIRLISEILFRYEPGKIMSLRIDTLSQIISAAGVTSNGTYIVYENKPFDSCTPIKFCTTFCCCAMNFRSEQMSRIIYSNVNSLLLKLVQKSNESNNKASEVEKTPSDVIENEDNIKESGVEEKISTVSTETSIVPKKESEQDKKDDNTNTKKRKYTDDDEFSVKKAKWNLEADKATAILWPNKADGLIIVTREHPGNILYALLPYVHSSRPFVVFCPCLEPLLEVYVHLKTQNNTIALRLTETFSRKQQVRSNSTHPDITTSGGGGYLLMGIVVDSEPTDPVSE</sequence>
<protein>
    <recommendedName>
        <fullName evidence="3">tRNA (adenine(58)-N(1))-methyltransferase non-catalytic subunit TRM6</fullName>
    </recommendedName>
    <alternativeName>
        <fullName evidence="6">tRNA(m1A58)-methyltransferase subunit TRM6</fullName>
    </alternativeName>
</protein>
<dbReference type="PANTHER" id="PTHR12945">
    <property type="entry name" value="TRANSLATION INITIATION FACTOR EIF3-RELATED"/>
    <property type="match status" value="1"/>
</dbReference>
<evidence type="ECO:0000256" key="7">
    <source>
        <dbReference type="SAM" id="MobiDB-lite"/>
    </source>
</evidence>
<feature type="compositionally biased region" description="Basic and acidic residues" evidence="7">
    <location>
        <begin position="185"/>
        <end position="196"/>
    </location>
</feature>
<dbReference type="GO" id="GO:0030488">
    <property type="term" value="P:tRNA methylation"/>
    <property type="evidence" value="ECO:0007669"/>
    <property type="project" value="InterPro"/>
</dbReference>
<keyword evidence="4" id="KW-0819">tRNA processing</keyword>
<keyword evidence="9" id="KW-1185">Reference proteome</keyword>